<comment type="caution">
    <text evidence="2">The sequence shown here is derived from an EMBL/GenBank/DDBJ whole genome shotgun (WGS) entry which is preliminary data.</text>
</comment>
<proteinExistence type="predicted"/>
<evidence type="ECO:0000313" key="3">
    <source>
        <dbReference type="Proteomes" id="UP000752814"/>
    </source>
</evidence>
<accession>A0A8J8PFV7</accession>
<feature type="region of interest" description="Disordered" evidence="1">
    <location>
        <begin position="45"/>
        <end position="64"/>
    </location>
</feature>
<evidence type="ECO:0000256" key="1">
    <source>
        <dbReference type="SAM" id="MobiDB-lite"/>
    </source>
</evidence>
<name>A0A8J8PFV7_9ARCH</name>
<protein>
    <submittedName>
        <fullName evidence="2">Uncharacterized protein</fullName>
    </submittedName>
</protein>
<organism evidence="2 3">
    <name type="scientific">Candidatus Methanomassiliicoccus intestinalis</name>
    <dbReference type="NCBI Taxonomy" id="1406512"/>
    <lineage>
        <taxon>Archaea</taxon>
        <taxon>Methanobacteriati</taxon>
        <taxon>Thermoplasmatota</taxon>
        <taxon>Thermoplasmata</taxon>
        <taxon>Methanomassiliicoccales</taxon>
        <taxon>Methanomassiliicoccaceae</taxon>
        <taxon>Methanomassiliicoccus</taxon>
    </lineage>
</organism>
<dbReference type="EMBL" id="LVVT01000010">
    <property type="protein sequence ID" value="TQS83478.1"/>
    <property type="molecule type" value="Genomic_DNA"/>
</dbReference>
<dbReference type="RefSeq" id="WP_400256422.1">
    <property type="nucleotide sequence ID" value="NZ_CAYAYE010000024.1"/>
</dbReference>
<evidence type="ECO:0000313" key="2">
    <source>
        <dbReference type="EMBL" id="TQS83478.1"/>
    </source>
</evidence>
<gene>
    <name evidence="2" type="ORF">A3207_07745</name>
</gene>
<dbReference type="AlphaFoldDB" id="A0A8J8PFV7"/>
<sequence length="64" mass="7184">MNKFSGQKNSGMEIPDFAIERIARCLLPMIQAYYESAEGQAELAEWSEKKDAEDIKDNNSGKSV</sequence>
<feature type="compositionally biased region" description="Basic and acidic residues" evidence="1">
    <location>
        <begin position="46"/>
        <end position="64"/>
    </location>
</feature>
<dbReference type="Proteomes" id="UP000752814">
    <property type="component" value="Unassembled WGS sequence"/>
</dbReference>
<reference evidence="2" key="1">
    <citation type="submission" date="2016-03" db="EMBL/GenBank/DDBJ databases">
        <authorList>
            <person name="Borrel G."/>
            <person name="Mccann A."/>
            <person name="O'Toole P.W."/>
        </authorList>
    </citation>
    <scope>NUCLEOTIDE SEQUENCE</scope>
    <source>
        <strain evidence="2">183</strain>
    </source>
</reference>